<evidence type="ECO:0000313" key="3">
    <source>
        <dbReference type="Proteomes" id="UP001176941"/>
    </source>
</evidence>
<name>A0ABN8YZA7_RANTA</name>
<sequence length="96" mass="10004">MVVLRQVPPQGTGEGAGRCHSSSGDQLQEPSQYLCRACRCPRGAGEQCEGGPAAQGGTCFLLVSCPHGPSLSTQSPLQLAKRLVSSPRRSAQGRVN</sequence>
<evidence type="ECO:0000256" key="1">
    <source>
        <dbReference type="SAM" id="MobiDB-lite"/>
    </source>
</evidence>
<dbReference type="Proteomes" id="UP001176941">
    <property type="component" value="Chromosome 26"/>
</dbReference>
<protein>
    <submittedName>
        <fullName evidence="2">Uncharacterized protein</fullName>
    </submittedName>
</protein>
<reference evidence="2" key="1">
    <citation type="submission" date="2023-04" db="EMBL/GenBank/DDBJ databases">
        <authorList>
            <consortium name="ELIXIR-Norway"/>
        </authorList>
    </citation>
    <scope>NUCLEOTIDE SEQUENCE [LARGE SCALE GENOMIC DNA]</scope>
</reference>
<feature type="compositionally biased region" description="Polar residues" evidence="1">
    <location>
        <begin position="87"/>
        <end position="96"/>
    </location>
</feature>
<gene>
    <name evidence="2" type="ORF">MRATA1EN1_LOCUS15889</name>
</gene>
<evidence type="ECO:0000313" key="2">
    <source>
        <dbReference type="EMBL" id="CAI9166927.1"/>
    </source>
</evidence>
<feature type="region of interest" description="Disordered" evidence="1">
    <location>
        <begin position="1"/>
        <end position="28"/>
    </location>
</feature>
<feature type="region of interest" description="Disordered" evidence="1">
    <location>
        <begin position="69"/>
        <end position="96"/>
    </location>
</feature>
<dbReference type="EMBL" id="OX459962">
    <property type="protein sequence ID" value="CAI9166927.1"/>
    <property type="molecule type" value="Genomic_DNA"/>
</dbReference>
<organism evidence="2 3">
    <name type="scientific">Rangifer tarandus platyrhynchus</name>
    <name type="common">Svalbard reindeer</name>
    <dbReference type="NCBI Taxonomy" id="3082113"/>
    <lineage>
        <taxon>Eukaryota</taxon>
        <taxon>Metazoa</taxon>
        <taxon>Chordata</taxon>
        <taxon>Craniata</taxon>
        <taxon>Vertebrata</taxon>
        <taxon>Euteleostomi</taxon>
        <taxon>Mammalia</taxon>
        <taxon>Eutheria</taxon>
        <taxon>Laurasiatheria</taxon>
        <taxon>Artiodactyla</taxon>
        <taxon>Ruminantia</taxon>
        <taxon>Pecora</taxon>
        <taxon>Cervidae</taxon>
        <taxon>Odocoileinae</taxon>
        <taxon>Rangifer</taxon>
    </lineage>
</organism>
<accession>A0ABN8YZA7</accession>
<proteinExistence type="predicted"/>
<keyword evidence="3" id="KW-1185">Reference proteome</keyword>